<dbReference type="Proteomes" id="UP001617907">
    <property type="component" value="Unassembled WGS sequence"/>
</dbReference>
<comment type="caution">
    <text evidence="2">The sequence shown here is derived from an EMBL/GenBank/DDBJ whole genome shotgun (WGS) entry which is preliminary data.</text>
</comment>
<feature type="domain" description="dTDP-4-dehydro-6-deoxy-alpha-D-glucopyranose 2,3-dehydratase" evidence="1">
    <location>
        <begin position="269"/>
        <end position="470"/>
    </location>
</feature>
<proteinExistence type="predicted"/>
<accession>A0ABW8HHU2</accession>
<dbReference type="RefSeq" id="WP_053638043.1">
    <property type="nucleotide sequence ID" value="NZ_BBOK01000010.1"/>
</dbReference>
<dbReference type="Gene3D" id="3.90.79.40">
    <property type="entry name" value="EvaA sugar 2,3-dehydratase subunit"/>
    <property type="match status" value="2"/>
</dbReference>
<keyword evidence="3" id="KW-1185">Reference proteome</keyword>
<feature type="domain" description="dTDP-4-dehydro-6-deoxy-alpha-D-glucopyranose 2,3-dehydratase" evidence="1">
    <location>
        <begin position="31"/>
        <end position="232"/>
    </location>
</feature>
<dbReference type="EMBL" id="JBIVPC010000015">
    <property type="protein sequence ID" value="MFJ6039690.1"/>
    <property type="molecule type" value="Genomic_DNA"/>
</dbReference>
<dbReference type="InterPro" id="IPR005212">
    <property type="entry name" value="EvaA-like"/>
</dbReference>
<evidence type="ECO:0000259" key="1">
    <source>
        <dbReference type="Pfam" id="PF03559"/>
    </source>
</evidence>
<dbReference type="GeneID" id="95508052"/>
<sequence length="480" mass="53552">MTEHPAAPAAVPGRIGRSVDARDSRVAPLDTFHPWFKECAERAYTDVRPIPLDELAGWTTDPVTGNLAHVSGGFFRVEGLDVTVPDGPVPHWTQPIINQPEIGILGILAKEFEGVLHFLMQAKVEPGNVNGLQLSPTVQATRSNYSRVHRGRPVPYLDYFREPGRHRVITDVRQSEQGSWFYRKRNRNMIVEVTEDVELLDGFRWLTLGQIHQLLALDDIVNMDARTVLSCLPFSGPTHRPAPGPEDDSFTAALLRSCHGVGGALHPDDHILNWVTEVRTRSEVLTRPLPLNALEQWRRGEYAITHDSGQFFELIAVDVRAGGREVGGWTQPMIKPRDGGVVAFLVKSIGGVLHVLMHALVEPGYLDVAELSPTVQCTPRNFDHLPDAARPMFLDEALGAPADRIRFDAVLSEEGGRFYHARNRYLVVETDIDAGFSHPDFRWMTVRQLVDLLRHSHYVNIQARSLVACLHSLTGQPPVV</sequence>
<protein>
    <submittedName>
        <fullName evidence="2">NDP-hexose 2,3-dehydratase family protein</fullName>
    </submittedName>
</protein>
<dbReference type="InterPro" id="IPR038153">
    <property type="entry name" value="EvaA-like_sf"/>
</dbReference>
<organism evidence="2 3">
    <name type="scientific">Streptomyces ardesiacus</name>
    <dbReference type="NCBI Taxonomy" id="285564"/>
    <lineage>
        <taxon>Bacteria</taxon>
        <taxon>Bacillati</taxon>
        <taxon>Actinomycetota</taxon>
        <taxon>Actinomycetes</taxon>
        <taxon>Kitasatosporales</taxon>
        <taxon>Streptomycetaceae</taxon>
        <taxon>Streptomyces</taxon>
    </lineage>
</organism>
<dbReference type="Pfam" id="PF03559">
    <property type="entry name" value="Hexose_dehydrat"/>
    <property type="match status" value="2"/>
</dbReference>
<reference evidence="2 3" key="1">
    <citation type="submission" date="2024-10" db="EMBL/GenBank/DDBJ databases">
        <title>The Natural Products Discovery Center: Release of the First 8490 Sequenced Strains for Exploring Actinobacteria Biosynthetic Diversity.</title>
        <authorList>
            <person name="Kalkreuter E."/>
            <person name="Kautsar S.A."/>
            <person name="Yang D."/>
            <person name="Bader C.D."/>
            <person name="Teijaro C.N."/>
            <person name="Fluegel L."/>
            <person name="Davis C.M."/>
            <person name="Simpson J.R."/>
            <person name="Lauterbach L."/>
            <person name="Steele A.D."/>
            <person name="Gui C."/>
            <person name="Meng S."/>
            <person name="Li G."/>
            <person name="Viehrig K."/>
            <person name="Ye F."/>
            <person name="Su P."/>
            <person name="Kiefer A.F."/>
            <person name="Nichols A."/>
            <person name="Cepeda A.J."/>
            <person name="Yan W."/>
            <person name="Fan B."/>
            <person name="Jiang Y."/>
            <person name="Adhikari A."/>
            <person name="Zheng C.-J."/>
            <person name="Schuster L."/>
            <person name="Cowan T.M."/>
            <person name="Smanski M.J."/>
            <person name="Chevrette M.G."/>
            <person name="De Carvalho L.P.S."/>
            <person name="Shen B."/>
        </authorList>
    </citation>
    <scope>NUCLEOTIDE SEQUENCE [LARGE SCALE GENOMIC DNA]</scope>
    <source>
        <strain evidence="2 3">NPDC093086</strain>
    </source>
</reference>
<name>A0ABW8HHU2_9ACTN</name>
<evidence type="ECO:0000313" key="3">
    <source>
        <dbReference type="Proteomes" id="UP001617907"/>
    </source>
</evidence>
<gene>
    <name evidence="2" type="ORF">ACIQFM_25955</name>
</gene>
<evidence type="ECO:0000313" key="2">
    <source>
        <dbReference type="EMBL" id="MFJ6039690.1"/>
    </source>
</evidence>